<dbReference type="STRING" id="1134435.AC731_015315"/>
<feature type="chain" id="PRO_5007798009" evidence="3">
    <location>
        <begin position="25"/>
        <end position="422"/>
    </location>
</feature>
<dbReference type="GO" id="GO:0015562">
    <property type="term" value="F:efflux transmembrane transporter activity"/>
    <property type="evidence" value="ECO:0007669"/>
    <property type="project" value="InterPro"/>
</dbReference>
<feature type="region of interest" description="Disordered" evidence="2">
    <location>
        <begin position="272"/>
        <end position="293"/>
    </location>
</feature>
<dbReference type="Gene3D" id="1.20.1600.10">
    <property type="entry name" value="Outer membrane efflux proteins (OEP)"/>
    <property type="match status" value="1"/>
</dbReference>
<dbReference type="PANTHER" id="PTHR30203:SF24">
    <property type="entry name" value="BLR4935 PROTEIN"/>
    <property type="match status" value="1"/>
</dbReference>
<dbReference type="EMBL" id="CP014646">
    <property type="protein sequence ID" value="AMO38183.1"/>
    <property type="molecule type" value="Genomic_DNA"/>
</dbReference>
<proteinExistence type="inferred from homology"/>
<feature type="signal peptide" evidence="3">
    <location>
        <begin position="1"/>
        <end position="24"/>
    </location>
</feature>
<dbReference type="Proteomes" id="UP000036902">
    <property type="component" value="Chromosome"/>
</dbReference>
<evidence type="ECO:0000256" key="1">
    <source>
        <dbReference type="ARBA" id="ARBA00007613"/>
    </source>
</evidence>
<name>A0A127K8A5_9RHOO</name>
<dbReference type="InterPro" id="IPR003423">
    <property type="entry name" value="OMP_efflux"/>
</dbReference>
<dbReference type="AlphaFoldDB" id="A0A127K8A5"/>
<dbReference type="InterPro" id="IPR010131">
    <property type="entry name" value="MdtP/NodT-like"/>
</dbReference>
<dbReference type="RefSeq" id="WP_039921668.1">
    <property type="nucleotide sequence ID" value="NZ_CP014646.1"/>
</dbReference>
<gene>
    <name evidence="4" type="ORF">AC731_015315</name>
</gene>
<evidence type="ECO:0000256" key="2">
    <source>
        <dbReference type="SAM" id="MobiDB-lite"/>
    </source>
</evidence>
<keyword evidence="5" id="KW-1185">Reference proteome</keyword>
<reference evidence="5" key="1">
    <citation type="submission" date="2016-03" db="EMBL/GenBank/DDBJ databases">
        <authorList>
            <person name="Ma C."/>
            <person name="Zhou S."/>
            <person name="Yang G."/>
        </authorList>
    </citation>
    <scope>NUCLEOTIDE SEQUENCE [LARGE SCALE GENOMIC DNA]</scope>
    <source>
        <strain evidence="5">SgZ-1</strain>
    </source>
</reference>
<feature type="region of interest" description="Disordered" evidence="2">
    <location>
        <begin position="218"/>
        <end position="237"/>
    </location>
</feature>
<evidence type="ECO:0000256" key="3">
    <source>
        <dbReference type="SAM" id="SignalP"/>
    </source>
</evidence>
<organism evidence="4 5">
    <name type="scientific">Thauera humireducens</name>
    <dbReference type="NCBI Taxonomy" id="1134435"/>
    <lineage>
        <taxon>Bacteria</taxon>
        <taxon>Pseudomonadati</taxon>
        <taxon>Pseudomonadota</taxon>
        <taxon>Betaproteobacteria</taxon>
        <taxon>Rhodocyclales</taxon>
        <taxon>Zoogloeaceae</taxon>
        <taxon>Thauera</taxon>
    </lineage>
</organism>
<keyword evidence="3" id="KW-0732">Signal</keyword>
<accession>A0A127K8A5</accession>
<evidence type="ECO:0000313" key="5">
    <source>
        <dbReference type="Proteomes" id="UP000036902"/>
    </source>
</evidence>
<dbReference type="KEGG" id="thu:AC731_015315"/>
<sequence>MFQQLRLKWLPGLMLGLAVNGAWAQQPAPPAPSTALSLKHAFEAAWARQPEALSLTTQQEAAQARRDSADSWFVEPPALEVAGKTDQLDSNRGSREYEVGIAVPIWLSGERSSTAALATAEIAATASRARGAQLRTAAAVRTAYWDWQRARVDVTLARAGLENARELAADVAKRIKAGDLARADQHQADGVQATAEAAVAEAESALADAAQQLRTLTGIGPERSSGGVSAPEPVPSAATPTQILETAHPAVAELRDRVDVARRTMTLASVQGRANPELSVTTTRERGASGESWEQTVTLGLRIPLGSGSRSRSRVASANAEAIEAEAQLQIELERLLAETEMAHQRVELRRQQVAAAERRSDLAQASRGFFEKAFRLGEADLPTRLRIEFEAAEAERERARARIDLAAAISAQRQALGLLPE</sequence>
<dbReference type="PANTHER" id="PTHR30203">
    <property type="entry name" value="OUTER MEMBRANE CATION EFFLUX PROTEIN"/>
    <property type="match status" value="1"/>
</dbReference>
<evidence type="ECO:0000313" key="4">
    <source>
        <dbReference type="EMBL" id="AMO38183.1"/>
    </source>
</evidence>
<comment type="similarity">
    <text evidence="1">Belongs to the outer membrane factor (OMF) (TC 1.B.17) family.</text>
</comment>
<dbReference type="SUPFAM" id="SSF56954">
    <property type="entry name" value="Outer membrane efflux proteins (OEP)"/>
    <property type="match status" value="1"/>
</dbReference>
<protein>
    <submittedName>
        <fullName evidence="4">Transporter</fullName>
    </submittedName>
</protein>
<dbReference type="Pfam" id="PF02321">
    <property type="entry name" value="OEP"/>
    <property type="match status" value="1"/>
</dbReference>